<keyword evidence="7 9" id="KW-0012">Acyltransferase</keyword>
<dbReference type="Gene3D" id="2.160.10.10">
    <property type="entry name" value="Hexapeptide repeat proteins"/>
    <property type="match status" value="1"/>
</dbReference>
<organism evidence="9 10">
    <name type="scientific">Prosthecochloris ethylica</name>
    <dbReference type="NCBI Taxonomy" id="2743976"/>
    <lineage>
        <taxon>Bacteria</taxon>
        <taxon>Pseudomonadati</taxon>
        <taxon>Chlorobiota</taxon>
        <taxon>Chlorobiia</taxon>
        <taxon>Chlorobiales</taxon>
        <taxon>Chlorobiaceae</taxon>
        <taxon>Prosthecochloris</taxon>
    </lineage>
</organism>
<keyword evidence="3 9" id="KW-0808">Transferase</keyword>
<dbReference type="GO" id="GO:0008666">
    <property type="term" value="F:2,3,4,5-tetrahydropyridine-2,6-dicarboxylate N-succinyltransferase activity"/>
    <property type="evidence" value="ECO:0007669"/>
    <property type="project" value="UniProtKB-EC"/>
</dbReference>
<dbReference type="CDD" id="cd03350">
    <property type="entry name" value="LbH_THP_succinylT"/>
    <property type="match status" value="1"/>
</dbReference>
<keyword evidence="5" id="KW-0220">Diaminopimelate biosynthesis</keyword>
<dbReference type="InterPro" id="IPR023180">
    <property type="entry name" value="THP_succinylTrfase_dom1"/>
</dbReference>
<gene>
    <name evidence="9" type="ORF">INT08_05285</name>
</gene>
<dbReference type="Pfam" id="PF14602">
    <property type="entry name" value="Hexapep_2"/>
    <property type="match status" value="1"/>
</dbReference>
<evidence type="ECO:0000256" key="3">
    <source>
        <dbReference type="ARBA" id="ARBA00022679"/>
    </source>
</evidence>
<dbReference type="SUPFAM" id="SSF51161">
    <property type="entry name" value="Trimeric LpxA-like enzymes"/>
    <property type="match status" value="1"/>
</dbReference>
<evidence type="ECO:0000313" key="9">
    <source>
        <dbReference type="EMBL" id="MBF0636593.1"/>
    </source>
</evidence>
<evidence type="ECO:0000256" key="4">
    <source>
        <dbReference type="ARBA" id="ARBA00022737"/>
    </source>
</evidence>
<sequence>MSDDKQKLKARIEELAGLSADQVKAEDDAREVFACFKQMLNSGDIRSAEKIDGTWQANAWVKQGILLGMKLGGMQENTIQFRGYYDWTFIDKDTYPLKRFTKDDGVRVVPGGSSVRDGAYLAPSVVMMPPAYVNVGAYVDSGSMIDSHALVGSCAQIGKNVHLSAAVQIGGVLEPIGAVPVVIEDDVMIGGNCGIYEGTIVSSRAVIGTGVILNASTPVYDVVNERVIRKTDDSPLVIPEGAVVVAGSRKVKGDFAADNGLSIYTPMIIKYRDEKTDSATALEDALR</sequence>
<evidence type="ECO:0000256" key="7">
    <source>
        <dbReference type="ARBA" id="ARBA00023315"/>
    </source>
</evidence>
<feature type="domain" description="Tetrahydrodipicolinate-N-succinyltransferase chain A" evidence="8">
    <location>
        <begin position="11"/>
        <end position="71"/>
    </location>
</feature>
<dbReference type="InterPro" id="IPR050179">
    <property type="entry name" value="Trans_hexapeptide_repeat"/>
</dbReference>
<evidence type="ECO:0000256" key="1">
    <source>
        <dbReference type="ARBA" id="ARBA00007274"/>
    </source>
</evidence>
<keyword evidence="6" id="KW-0457">Lysine biosynthesis</keyword>
<dbReference type="Pfam" id="PF14805">
    <property type="entry name" value="THDPS_N_2"/>
    <property type="match status" value="1"/>
</dbReference>
<dbReference type="NCBIfam" id="NF008808">
    <property type="entry name" value="PRK11830.1"/>
    <property type="match status" value="1"/>
</dbReference>
<evidence type="ECO:0000256" key="5">
    <source>
        <dbReference type="ARBA" id="ARBA00022915"/>
    </source>
</evidence>
<proteinExistence type="inferred from homology"/>
<dbReference type="InterPro" id="IPR001451">
    <property type="entry name" value="Hexapep"/>
</dbReference>
<accession>A0ABR9XRX1</accession>
<dbReference type="InterPro" id="IPR011004">
    <property type="entry name" value="Trimer_LpxA-like_sf"/>
</dbReference>
<evidence type="ECO:0000256" key="2">
    <source>
        <dbReference type="ARBA" id="ARBA00022605"/>
    </source>
</evidence>
<evidence type="ECO:0000313" key="10">
    <source>
        <dbReference type="Proteomes" id="UP000619838"/>
    </source>
</evidence>
<dbReference type="EC" id="2.3.1.117" evidence="9"/>
<dbReference type="InterPro" id="IPR018357">
    <property type="entry name" value="Hexapep_transf_CS"/>
</dbReference>
<dbReference type="InterPro" id="IPR037133">
    <property type="entry name" value="THP_succinylTrfase_N_sf"/>
</dbReference>
<dbReference type="Proteomes" id="UP000619838">
    <property type="component" value="Unassembled WGS sequence"/>
</dbReference>
<keyword evidence="10" id="KW-1185">Reference proteome</keyword>
<dbReference type="PROSITE" id="PS00101">
    <property type="entry name" value="HEXAPEP_TRANSFERASES"/>
    <property type="match status" value="1"/>
</dbReference>
<protein>
    <submittedName>
        <fullName evidence="9">2,3,4,5-tetrahydropyridine-2,6-dicarboxylate N-succinyltransferase</fullName>
        <ecNumber evidence="9">2.3.1.117</ecNumber>
    </submittedName>
</protein>
<dbReference type="Gene3D" id="1.10.166.10">
    <property type="entry name" value="Tetrahydrodipicolinate-N-succinyltransferase, N-terminal domain"/>
    <property type="match status" value="1"/>
</dbReference>
<evidence type="ECO:0000256" key="6">
    <source>
        <dbReference type="ARBA" id="ARBA00023154"/>
    </source>
</evidence>
<evidence type="ECO:0000259" key="8">
    <source>
        <dbReference type="Pfam" id="PF14805"/>
    </source>
</evidence>
<keyword evidence="2" id="KW-0028">Amino-acid biosynthesis</keyword>
<dbReference type="RefSeq" id="WP_114607773.1">
    <property type="nucleotide sequence ID" value="NZ_JABVZQ010000003.1"/>
</dbReference>
<comment type="caution">
    <text evidence="9">The sequence shown here is derived from an EMBL/GenBank/DDBJ whole genome shotgun (WGS) entry which is preliminary data.</text>
</comment>
<name>A0ABR9XRX1_9CHLB</name>
<dbReference type="EMBL" id="JADGII010000006">
    <property type="protein sequence ID" value="MBF0636593.1"/>
    <property type="molecule type" value="Genomic_DNA"/>
</dbReference>
<comment type="similarity">
    <text evidence="1">Belongs to the transferase hexapeptide repeat family.</text>
</comment>
<reference evidence="9 10" key="1">
    <citation type="journal article" date="2020" name="Microorganisms">
        <title>Simultaneous Genome Sequencing of Prosthecochloris ethylica and Desulfuromonas acetoxidans within a Syntrophic Mixture Reveals Unique Pili and Protein Interactions.</title>
        <authorList>
            <person name="Kyndt J.A."/>
            <person name="Van Beeumen J.J."/>
            <person name="Meyer T.E."/>
        </authorList>
    </citation>
    <scope>NUCLEOTIDE SEQUENCE [LARGE SCALE GENOMIC DNA]</scope>
    <source>
        <strain evidence="9 10">N3</strain>
    </source>
</reference>
<dbReference type="PANTHER" id="PTHR43300:SF10">
    <property type="entry name" value="2,3,4,5-TETRAHYDROPYRIDINE-2,6-DICARBOXYLATE N-ACETYLTRANSFERASE"/>
    <property type="match status" value="1"/>
</dbReference>
<keyword evidence="4" id="KW-0677">Repeat</keyword>
<dbReference type="PANTHER" id="PTHR43300">
    <property type="entry name" value="ACETYLTRANSFERASE"/>
    <property type="match status" value="1"/>
</dbReference>